<keyword evidence="1" id="KW-1133">Transmembrane helix</keyword>
<feature type="transmembrane region" description="Helical" evidence="1">
    <location>
        <begin position="16"/>
        <end position="35"/>
    </location>
</feature>
<reference evidence="2" key="1">
    <citation type="submission" date="2020-02" db="EMBL/GenBank/DDBJ databases">
        <authorList>
            <person name="Meier V. D."/>
        </authorList>
    </citation>
    <scope>NUCLEOTIDE SEQUENCE</scope>
    <source>
        <strain evidence="2">AVDCRST_MAG30</strain>
    </source>
</reference>
<accession>A0A6J4SC12</accession>
<evidence type="ECO:0000313" key="2">
    <source>
        <dbReference type="EMBL" id="CAA9487879.1"/>
    </source>
</evidence>
<sequence>MSALALEPVLAHPSHWLVQLAYLAPLGALVVLLVMGKLRERKERRSDPSGRD</sequence>
<keyword evidence="1" id="KW-0812">Transmembrane</keyword>
<proteinExistence type="predicted"/>
<evidence type="ECO:0000256" key="1">
    <source>
        <dbReference type="SAM" id="Phobius"/>
    </source>
</evidence>
<name>A0A6J4SC12_9ACTN</name>
<organism evidence="2">
    <name type="scientific">uncultured Solirubrobacteraceae bacterium</name>
    <dbReference type="NCBI Taxonomy" id="1162706"/>
    <lineage>
        <taxon>Bacteria</taxon>
        <taxon>Bacillati</taxon>
        <taxon>Actinomycetota</taxon>
        <taxon>Thermoleophilia</taxon>
        <taxon>Solirubrobacterales</taxon>
        <taxon>Solirubrobacteraceae</taxon>
        <taxon>environmental samples</taxon>
    </lineage>
</organism>
<gene>
    <name evidence="2" type="ORF">AVDCRST_MAG30-1201</name>
</gene>
<keyword evidence="1" id="KW-0472">Membrane</keyword>
<dbReference type="EMBL" id="CADCVS010000182">
    <property type="protein sequence ID" value="CAA9487879.1"/>
    <property type="molecule type" value="Genomic_DNA"/>
</dbReference>
<dbReference type="AlphaFoldDB" id="A0A6J4SC12"/>
<protein>
    <submittedName>
        <fullName evidence="2">Uncharacterized protein</fullName>
    </submittedName>
</protein>